<keyword evidence="3 6" id="KW-0812">Transmembrane</keyword>
<dbReference type="PANTHER" id="PTHR48022:SF41">
    <property type="entry name" value="MAJOR FACILITATOR SUPERFAMILY (MFS) PROFILE DOMAIN-CONTAINING PROTEIN"/>
    <property type="match status" value="1"/>
</dbReference>
<feature type="transmembrane region" description="Helical" evidence="6">
    <location>
        <begin position="221"/>
        <end position="240"/>
    </location>
</feature>
<sequence>MGVPHANECSEAHIEDTATAVISPDQTNEMSLTIWQTVKANPKSIGYSVLMGVGPMCYGFDLIIISLAVTMPAFQHSYGEKVKTSYIIPSMWLALWNSMLQVGSMFGAFSNGAISDRLGRKFTFILGAGIAAAAVFLVYFSDRPSTVDARRTMFLVGKIVAGFAFGLINTSYLTMVSEIAPTRVRGPLLSCFTFFLLLGQLAGVLSVYARVSNHTPSSYRTVFAVPWAMAGAAIIVGFLVPESPVFQIKRNNISKALKAYKRLYSRTNAEQGLSALQSVVEHEMMAEKDQERGNYLQCFKGVNWRRTRIIIWANILQQLVGITMVINSTYFLELGGMAASKALQLNVVHIGVGLPCLVGTFWTMTRLGRRSVLLVGTSAIAVLWLSMGIAGCFPSSPSALLYLGICLIIIYEFYALSVGALYPVVSAESSSIQLRAASQSIGFFVNFLFAWLFNFTVPYMFNVDAGNLGGKVGFIFSFLSVCAFFIVFFEIPEMKNRTFAVLDEMFEKRLPTRKFKDYVCAGIEVPYNKAVEAGIA</sequence>
<gene>
    <name evidence="8" type="ORF">PAC_11687</name>
</gene>
<dbReference type="PANTHER" id="PTHR48022">
    <property type="entry name" value="PLASTIDIC GLUCOSE TRANSPORTER 4"/>
    <property type="match status" value="1"/>
</dbReference>
<feature type="transmembrane region" description="Helical" evidence="6">
    <location>
        <begin position="443"/>
        <end position="461"/>
    </location>
</feature>
<dbReference type="GO" id="GO:0016020">
    <property type="term" value="C:membrane"/>
    <property type="evidence" value="ECO:0007669"/>
    <property type="project" value="UniProtKB-SubCell"/>
</dbReference>
<feature type="transmembrane region" description="Helical" evidence="6">
    <location>
        <begin position="122"/>
        <end position="141"/>
    </location>
</feature>
<protein>
    <submittedName>
        <fullName evidence="8">Related to maltose permease</fullName>
    </submittedName>
</protein>
<feature type="transmembrane region" description="Helical" evidence="6">
    <location>
        <begin position="153"/>
        <end position="176"/>
    </location>
</feature>
<keyword evidence="5 6" id="KW-0472">Membrane</keyword>
<dbReference type="SUPFAM" id="SSF103473">
    <property type="entry name" value="MFS general substrate transporter"/>
    <property type="match status" value="1"/>
</dbReference>
<proteinExistence type="inferred from homology"/>
<evidence type="ECO:0000256" key="3">
    <source>
        <dbReference type="ARBA" id="ARBA00022692"/>
    </source>
</evidence>
<feature type="domain" description="Major facilitator superfamily (MFS) profile" evidence="7">
    <location>
        <begin position="47"/>
        <end position="495"/>
    </location>
</feature>
<dbReference type="AlphaFoldDB" id="A0A1L7X9T9"/>
<comment type="subcellular location">
    <subcellularLocation>
        <location evidence="1">Membrane</location>
        <topology evidence="1">Multi-pass membrane protein</topology>
    </subcellularLocation>
</comment>
<evidence type="ECO:0000259" key="7">
    <source>
        <dbReference type="PROSITE" id="PS50850"/>
    </source>
</evidence>
<dbReference type="PROSITE" id="PS50850">
    <property type="entry name" value="MFS"/>
    <property type="match status" value="1"/>
</dbReference>
<dbReference type="FunFam" id="1.20.1250.20:FF:000078">
    <property type="entry name" value="MFS maltose transporter, putative"/>
    <property type="match status" value="1"/>
</dbReference>
<keyword evidence="4 6" id="KW-1133">Transmembrane helix</keyword>
<feature type="transmembrane region" description="Helical" evidence="6">
    <location>
        <begin position="188"/>
        <end position="209"/>
    </location>
</feature>
<dbReference type="InterPro" id="IPR036259">
    <property type="entry name" value="MFS_trans_sf"/>
</dbReference>
<accession>A0A1L7X9T9</accession>
<dbReference type="InterPro" id="IPR005828">
    <property type="entry name" value="MFS_sugar_transport-like"/>
</dbReference>
<feature type="transmembrane region" description="Helical" evidence="6">
    <location>
        <begin position="399"/>
        <end position="422"/>
    </location>
</feature>
<evidence type="ECO:0000256" key="2">
    <source>
        <dbReference type="ARBA" id="ARBA00010992"/>
    </source>
</evidence>
<dbReference type="InterPro" id="IPR050360">
    <property type="entry name" value="MFS_Sugar_Transporters"/>
</dbReference>
<reference evidence="8 9" key="1">
    <citation type="submission" date="2016-03" db="EMBL/GenBank/DDBJ databases">
        <authorList>
            <person name="Ploux O."/>
        </authorList>
    </citation>
    <scope>NUCLEOTIDE SEQUENCE [LARGE SCALE GENOMIC DNA]</scope>
    <source>
        <strain evidence="8 9">UAMH 11012</strain>
    </source>
</reference>
<dbReference type="InterPro" id="IPR020846">
    <property type="entry name" value="MFS_dom"/>
</dbReference>
<keyword evidence="9" id="KW-1185">Reference proteome</keyword>
<feature type="transmembrane region" description="Helical" evidence="6">
    <location>
        <begin position="473"/>
        <end position="491"/>
    </location>
</feature>
<feature type="transmembrane region" description="Helical" evidence="6">
    <location>
        <begin position="371"/>
        <end position="393"/>
    </location>
</feature>
<evidence type="ECO:0000313" key="9">
    <source>
        <dbReference type="Proteomes" id="UP000184330"/>
    </source>
</evidence>
<dbReference type="OrthoDB" id="6612291at2759"/>
<dbReference type="EMBL" id="FJOG01000019">
    <property type="protein sequence ID" value="CZR61790.1"/>
    <property type="molecule type" value="Genomic_DNA"/>
</dbReference>
<feature type="transmembrane region" description="Helical" evidence="6">
    <location>
        <begin position="343"/>
        <end position="364"/>
    </location>
</feature>
<organism evidence="8 9">
    <name type="scientific">Phialocephala subalpina</name>
    <dbReference type="NCBI Taxonomy" id="576137"/>
    <lineage>
        <taxon>Eukaryota</taxon>
        <taxon>Fungi</taxon>
        <taxon>Dikarya</taxon>
        <taxon>Ascomycota</taxon>
        <taxon>Pezizomycotina</taxon>
        <taxon>Leotiomycetes</taxon>
        <taxon>Helotiales</taxon>
        <taxon>Mollisiaceae</taxon>
        <taxon>Phialocephala</taxon>
        <taxon>Phialocephala fortinii species complex</taxon>
    </lineage>
</organism>
<feature type="transmembrane region" description="Helical" evidence="6">
    <location>
        <begin position="49"/>
        <end position="74"/>
    </location>
</feature>
<name>A0A1L7X9T9_9HELO</name>
<evidence type="ECO:0000313" key="8">
    <source>
        <dbReference type="EMBL" id="CZR61790.1"/>
    </source>
</evidence>
<feature type="transmembrane region" description="Helical" evidence="6">
    <location>
        <begin position="86"/>
        <end position="110"/>
    </location>
</feature>
<dbReference type="Gene3D" id="1.20.1250.20">
    <property type="entry name" value="MFS general substrate transporter like domains"/>
    <property type="match status" value="1"/>
</dbReference>
<comment type="similarity">
    <text evidence="2">Belongs to the major facilitator superfamily. Sugar transporter (TC 2.A.1.1) family.</text>
</comment>
<feature type="transmembrane region" description="Helical" evidence="6">
    <location>
        <begin position="309"/>
        <end position="331"/>
    </location>
</feature>
<evidence type="ECO:0000256" key="5">
    <source>
        <dbReference type="ARBA" id="ARBA00023136"/>
    </source>
</evidence>
<evidence type="ECO:0000256" key="6">
    <source>
        <dbReference type="SAM" id="Phobius"/>
    </source>
</evidence>
<evidence type="ECO:0000256" key="4">
    <source>
        <dbReference type="ARBA" id="ARBA00022989"/>
    </source>
</evidence>
<dbReference type="GO" id="GO:0005351">
    <property type="term" value="F:carbohydrate:proton symporter activity"/>
    <property type="evidence" value="ECO:0007669"/>
    <property type="project" value="TreeGrafter"/>
</dbReference>
<dbReference type="Pfam" id="PF00083">
    <property type="entry name" value="Sugar_tr"/>
    <property type="match status" value="1"/>
</dbReference>
<evidence type="ECO:0000256" key="1">
    <source>
        <dbReference type="ARBA" id="ARBA00004141"/>
    </source>
</evidence>
<dbReference type="Proteomes" id="UP000184330">
    <property type="component" value="Unassembled WGS sequence"/>
</dbReference>